<dbReference type="PROSITE" id="PS00211">
    <property type="entry name" value="ABC_TRANSPORTER_1"/>
    <property type="match status" value="1"/>
</dbReference>
<keyword evidence="4" id="KW-0067">ATP-binding</keyword>
<dbReference type="InterPro" id="IPR003593">
    <property type="entry name" value="AAA+_ATPase"/>
</dbReference>
<evidence type="ECO:0000256" key="2">
    <source>
        <dbReference type="ARBA" id="ARBA00022692"/>
    </source>
</evidence>
<dbReference type="PANTHER" id="PTHR43394:SF1">
    <property type="entry name" value="ATP-BINDING CASSETTE SUB-FAMILY B MEMBER 10, MITOCHONDRIAL"/>
    <property type="match status" value="1"/>
</dbReference>
<protein>
    <submittedName>
        <fullName evidence="11">ATP-binding cassette sub-family B member 10, mitochondrial-like</fullName>
    </submittedName>
</protein>
<dbReference type="Gene3D" id="3.40.50.300">
    <property type="entry name" value="P-loop containing nucleotide triphosphate hydrolases"/>
    <property type="match status" value="1"/>
</dbReference>
<reference evidence="11" key="1">
    <citation type="submission" date="2025-08" db="UniProtKB">
        <authorList>
            <consortium name="RefSeq"/>
        </authorList>
    </citation>
    <scope>IDENTIFICATION</scope>
</reference>
<dbReference type="InterPro" id="IPR036640">
    <property type="entry name" value="ABC1_TM_sf"/>
</dbReference>
<feature type="transmembrane region" description="Helical" evidence="7">
    <location>
        <begin position="340"/>
        <end position="361"/>
    </location>
</feature>
<dbReference type="InterPro" id="IPR011527">
    <property type="entry name" value="ABC1_TM_dom"/>
</dbReference>
<evidence type="ECO:0000256" key="3">
    <source>
        <dbReference type="ARBA" id="ARBA00022741"/>
    </source>
</evidence>
<keyword evidence="10" id="KW-1185">Reference proteome</keyword>
<comment type="subcellular location">
    <subcellularLocation>
        <location evidence="1">Membrane</location>
        <topology evidence="1">Multi-pass membrane protein</topology>
    </subcellularLocation>
</comment>
<keyword evidence="2 7" id="KW-0812">Transmembrane</keyword>
<evidence type="ECO:0000256" key="6">
    <source>
        <dbReference type="ARBA" id="ARBA00023136"/>
    </source>
</evidence>
<evidence type="ECO:0000313" key="11">
    <source>
        <dbReference type="RefSeq" id="XP_014666883.1"/>
    </source>
</evidence>
<dbReference type="Proteomes" id="UP000695022">
    <property type="component" value="Unplaced"/>
</dbReference>
<evidence type="ECO:0000313" key="10">
    <source>
        <dbReference type="Proteomes" id="UP000695022"/>
    </source>
</evidence>
<feature type="domain" description="ABC transporter" evidence="8">
    <location>
        <begin position="435"/>
        <end position="674"/>
    </location>
</feature>
<feature type="transmembrane region" description="Helical" evidence="7">
    <location>
        <begin position="159"/>
        <end position="180"/>
    </location>
</feature>
<evidence type="ECO:0000256" key="5">
    <source>
        <dbReference type="ARBA" id="ARBA00022989"/>
    </source>
</evidence>
<evidence type="ECO:0000259" key="8">
    <source>
        <dbReference type="PROSITE" id="PS50893"/>
    </source>
</evidence>
<dbReference type="PROSITE" id="PS50893">
    <property type="entry name" value="ABC_TRANSPORTER_2"/>
    <property type="match status" value="1"/>
</dbReference>
<dbReference type="SUPFAM" id="SSF90123">
    <property type="entry name" value="ABC transporter transmembrane region"/>
    <property type="match status" value="1"/>
</dbReference>
<organism evidence="10 11">
    <name type="scientific">Priapulus caudatus</name>
    <name type="common">Priapulid worm</name>
    <dbReference type="NCBI Taxonomy" id="37621"/>
    <lineage>
        <taxon>Eukaryota</taxon>
        <taxon>Metazoa</taxon>
        <taxon>Ecdysozoa</taxon>
        <taxon>Scalidophora</taxon>
        <taxon>Priapulida</taxon>
        <taxon>Priapulimorpha</taxon>
        <taxon>Priapulimorphida</taxon>
        <taxon>Priapulidae</taxon>
        <taxon>Priapulus</taxon>
    </lineage>
</organism>
<dbReference type="PIRSF" id="PIRSF002773">
    <property type="entry name" value="ABC_prm/ATPase_B"/>
    <property type="match status" value="1"/>
</dbReference>
<dbReference type="PANTHER" id="PTHR43394">
    <property type="entry name" value="ATP-DEPENDENT PERMEASE MDL1, MITOCHONDRIAL"/>
    <property type="match status" value="1"/>
</dbReference>
<dbReference type="RefSeq" id="XP_014666883.1">
    <property type="nucleotide sequence ID" value="XM_014811397.1"/>
</dbReference>
<dbReference type="SMART" id="SM00382">
    <property type="entry name" value="AAA"/>
    <property type="match status" value="1"/>
</dbReference>
<dbReference type="InterPro" id="IPR003439">
    <property type="entry name" value="ABC_transporter-like_ATP-bd"/>
</dbReference>
<dbReference type="GeneID" id="106808614"/>
<evidence type="ECO:0000256" key="4">
    <source>
        <dbReference type="ARBA" id="ARBA00022840"/>
    </source>
</evidence>
<feature type="domain" description="ABC transmembrane type-1" evidence="9">
    <location>
        <begin position="116"/>
        <end position="401"/>
    </location>
</feature>
<evidence type="ECO:0000256" key="1">
    <source>
        <dbReference type="ARBA" id="ARBA00004141"/>
    </source>
</evidence>
<dbReference type="InterPro" id="IPR017871">
    <property type="entry name" value="ABC_transporter-like_CS"/>
</dbReference>
<feature type="transmembrane region" description="Helical" evidence="7">
    <location>
        <begin position="238"/>
        <end position="255"/>
    </location>
</feature>
<accession>A0ABM1E3W2</accession>
<name>A0ABM1E3W2_PRICU</name>
<evidence type="ECO:0000259" key="9">
    <source>
        <dbReference type="PROSITE" id="PS50929"/>
    </source>
</evidence>
<dbReference type="PROSITE" id="PS50929">
    <property type="entry name" value="ABC_TM1F"/>
    <property type="match status" value="1"/>
</dbReference>
<dbReference type="CDD" id="cd03249">
    <property type="entry name" value="ABC_MTABC3_MDL1_MDL2"/>
    <property type="match status" value="1"/>
</dbReference>
<feature type="transmembrane region" description="Helical" evidence="7">
    <location>
        <begin position="113"/>
        <end position="139"/>
    </location>
</feature>
<proteinExistence type="predicted"/>
<dbReference type="Pfam" id="PF00005">
    <property type="entry name" value="ABC_tran"/>
    <property type="match status" value="1"/>
</dbReference>
<feature type="transmembrane region" description="Helical" evidence="7">
    <location>
        <begin position="381"/>
        <end position="399"/>
    </location>
</feature>
<evidence type="ECO:0000256" key="7">
    <source>
        <dbReference type="SAM" id="Phobius"/>
    </source>
</evidence>
<dbReference type="Gene3D" id="1.20.1560.10">
    <property type="entry name" value="ABC transporter type 1, transmembrane domain"/>
    <property type="match status" value="1"/>
</dbReference>
<keyword evidence="3" id="KW-0547">Nucleotide-binding</keyword>
<feature type="transmembrane region" description="Helical" evidence="7">
    <location>
        <begin position="261"/>
        <end position="279"/>
    </location>
</feature>
<sequence length="682" mass="74753">MGFWRIRHVIVNAMLFLSSAVSAIPRRTFVLFSGLRMHTSLKRTPSMLSVKLSRQLCMRFGQNKLLVALSSNKLLKRGRLAEPKAGDDGIKKGALSKGELNSLISLAGPDKWAISWGIGGLLVSSTVAMAVPFCVGKVIDIIYTNPGDPEMLQQLTSFVRYLCLALAVGASGNFIRAYMLSTAGHRIVKRLREDIFGSIVRQEIAFFDRTKTGELINRLSTDTFLVGQSITQNVSDGLRSFTSILAGIGMMMYVSPHLAGISLGVVSPVMLLGIGYGRFVRNITKETQDALAEATNVAEERISNIRTVRAFAQEIREEKQYEQQLGVALKLYYKESLYRSIFYAFAGLSGNGIIVAVLYAGGMLTSSELITVGQLSSFMLYAAWVGLAIGGLSSFYSELMRGIGASTRLFEIRDRQSHIPLDSGIIPSKPLLGELVFEDVNFKYPSREHATVFHHMSLIIPAGSVMAIVGSSGSGKSTLASLLLRFYEADEGRIAIDNEDVKNLNPSWLRRHIGVVSQEPILFSTSIAENIAYGSQTPESVTMVDIIEAAKQANAFNFVTGFPNGFDTMVGERGLMLSGGQRQRIAIARAIITNPKILILDEATSALDAESEYLVQEALERLMTDRTTLIIAHRLSTIRSADKIAVLESGRVAELGTYQELIDIPDGIFHKLVERQTLVEKN</sequence>
<keyword evidence="5 7" id="KW-1133">Transmembrane helix</keyword>
<dbReference type="Pfam" id="PF00664">
    <property type="entry name" value="ABC_membrane"/>
    <property type="match status" value="1"/>
</dbReference>
<gene>
    <name evidence="11" type="primary">LOC106808614</name>
</gene>
<dbReference type="InterPro" id="IPR027417">
    <property type="entry name" value="P-loop_NTPase"/>
</dbReference>
<dbReference type="InterPro" id="IPR039421">
    <property type="entry name" value="Type_1_exporter"/>
</dbReference>
<dbReference type="SUPFAM" id="SSF52540">
    <property type="entry name" value="P-loop containing nucleoside triphosphate hydrolases"/>
    <property type="match status" value="1"/>
</dbReference>
<dbReference type="CDD" id="cd18573">
    <property type="entry name" value="ABC_6TM_ABCB10_like"/>
    <property type="match status" value="1"/>
</dbReference>
<keyword evidence="6 7" id="KW-0472">Membrane</keyword>